<dbReference type="SUPFAM" id="SSF57535">
    <property type="entry name" value="Complement control module/SCR domain"/>
    <property type="match status" value="3"/>
</dbReference>
<evidence type="ECO:0000313" key="7">
    <source>
        <dbReference type="Proteomes" id="UP001187415"/>
    </source>
</evidence>
<dbReference type="InterPro" id="IPR000436">
    <property type="entry name" value="Sushi_SCR_CCP_dom"/>
</dbReference>
<dbReference type="InterPro" id="IPR051277">
    <property type="entry name" value="SEZ6_CSMD_C4BPB_Regulators"/>
</dbReference>
<accession>A0AA88N7Y6</accession>
<dbReference type="InterPro" id="IPR035976">
    <property type="entry name" value="Sushi/SCR/CCP_sf"/>
</dbReference>
<dbReference type="Gene3D" id="2.10.70.10">
    <property type="entry name" value="Complement Module, domain 1"/>
    <property type="match status" value="3"/>
</dbReference>
<evidence type="ECO:0000256" key="2">
    <source>
        <dbReference type="ARBA" id="ARBA00022737"/>
    </source>
</evidence>
<dbReference type="AlphaFoldDB" id="A0AA88N7Y6"/>
<organism evidence="6 7">
    <name type="scientific">Channa striata</name>
    <name type="common">Snakehead murrel</name>
    <name type="synonym">Ophicephalus striatus</name>
    <dbReference type="NCBI Taxonomy" id="64152"/>
    <lineage>
        <taxon>Eukaryota</taxon>
        <taxon>Metazoa</taxon>
        <taxon>Chordata</taxon>
        <taxon>Craniata</taxon>
        <taxon>Vertebrata</taxon>
        <taxon>Euteleostomi</taxon>
        <taxon>Actinopterygii</taxon>
        <taxon>Neopterygii</taxon>
        <taxon>Teleostei</taxon>
        <taxon>Neoteleostei</taxon>
        <taxon>Acanthomorphata</taxon>
        <taxon>Anabantaria</taxon>
        <taxon>Anabantiformes</taxon>
        <taxon>Channoidei</taxon>
        <taxon>Channidae</taxon>
        <taxon>Channa</taxon>
    </lineage>
</organism>
<dbReference type="Pfam" id="PF00084">
    <property type="entry name" value="Sushi"/>
    <property type="match status" value="3"/>
</dbReference>
<dbReference type="Proteomes" id="UP001187415">
    <property type="component" value="Unassembled WGS sequence"/>
</dbReference>
<evidence type="ECO:0000313" key="6">
    <source>
        <dbReference type="EMBL" id="KAK2851827.1"/>
    </source>
</evidence>
<evidence type="ECO:0000256" key="4">
    <source>
        <dbReference type="PROSITE-ProRule" id="PRU00302"/>
    </source>
</evidence>
<sequence length="226" mass="24603">MNLKDTDILRQTFPDGTKVSLSCDVGYTSAGGSSVITCTAGSWSPVRLTCERKNCMLAGDVPNGQIDYSQGTQFGDKAVITCNTGYTLVGSRELFCGSFGWLNRLPVCEVVKCLQPPVVVNGVFSPNKEQYEYGDAVKYSCDQNYTLVGSFFSFLFCSEDGTFKPDPPTCVRDCRVDGTAFQSPGGLPSTSSDAASARAGQQDDGLTFYERLVVEFHKEMLRKSMK</sequence>
<feature type="domain" description="Sushi" evidence="5">
    <location>
        <begin position="53"/>
        <end position="110"/>
    </location>
</feature>
<keyword evidence="1" id="KW-0732">Signal</keyword>
<comment type="caution">
    <text evidence="6">The sequence shown here is derived from an EMBL/GenBank/DDBJ whole genome shotgun (WGS) entry which is preliminary data.</text>
</comment>
<feature type="domain" description="Sushi" evidence="5">
    <location>
        <begin position="111"/>
        <end position="172"/>
    </location>
</feature>
<name>A0AA88N7Y6_CHASR</name>
<keyword evidence="7" id="KW-1185">Reference proteome</keyword>
<keyword evidence="4" id="KW-0768">Sushi</keyword>
<dbReference type="PANTHER" id="PTHR45656:SF4">
    <property type="entry name" value="PROTEIN CBR-CLEC-78"/>
    <property type="match status" value="1"/>
</dbReference>
<reference evidence="6" key="1">
    <citation type="submission" date="2023-07" db="EMBL/GenBank/DDBJ databases">
        <title>Chromosome-level Genome Assembly of Striped Snakehead (Channa striata).</title>
        <authorList>
            <person name="Liu H."/>
        </authorList>
    </citation>
    <scope>NUCLEOTIDE SEQUENCE</scope>
    <source>
        <strain evidence="6">Gz</strain>
        <tissue evidence="6">Muscle</tissue>
    </source>
</reference>
<proteinExistence type="predicted"/>
<dbReference type="SMART" id="SM00032">
    <property type="entry name" value="CCP"/>
    <property type="match status" value="3"/>
</dbReference>
<feature type="domain" description="Sushi" evidence="5">
    <location>
        <begin position="1"/>
        <end position="52"/>
    </location>
</feature>
<protein>
    <recommendedName>
        <fullName evidence="5">Sushi domain-containing protein</fullName>
    </recommendedName>
</protein>
<dbReference type="PANTHER" id="PTHR45656">
    <property type="entry name" value="PROTEIN CBR-CLEC-78"/>
    <property type="match status" value="1"/>
</dbReference>
<feature type="disulfide bond" evidence="4">
    <location>
        <begin position="23"/>
        <end position="50"/>
    </location>
</feature>
<gene>
    <name evidence="6" type="ORF">Q5P01_008103</name>
</gene>
<dbReference type="PROSITE" id="PS50923">
    <property type="entry name" value="SUSHI"/>
    <property type="match status" value="3"/>
</dbReference>
<evidence type="ECO:0000256" key="1">
    <source>
        <dbReference type="ARBA" id="ARBA00022729"/>
    </source>
</evidence>
<evidence type="ECO:0000256" key="3">
    <source>
        <dbReference type="ARBA" id="ARBA00023157"/>
    </source>
</evidence>
<dbReference type="CDD" id="cd00033">
    <property type="entry name" value="CCP"/>
    <property type="match status" value="3"/>
</dbReference>
<comment type="caution">
    <text evidence="4">Lacks conserved residue(s) required for the propagation of feature annotation.</text>
</comment>
<keyword evidence="3 4" id="KW-1015">Disulfide bond</keyword>
<dbReference type="EMBL" id="JAUPFM010000005">
    <property type="protein sequence ID" value="KAK2851827.1"/>
    <property type="molecule type" value="Genomic_DNA"/>
</dbReference>
<keyword evidence="2" id="KW-0677">Repeat</keyword>
<evidence type="ECO:0000259" key="5">
    <source>
        <dbReference type="PROSITE" id="PS50923"/>
    </source>
</evidence>